<reference evidence="1" key="2">
    <citation type="submission" date="2025-09" db="UniProtKB">
        <authorList>
            <consortium name="Ensembl"/>
        </authorList>
    </citation>
    <scope>IDENTIFICATION</scope>
</reference>
<sequence length="73" mass="7919">MQCFELNPVSAGALCNLIILRNETFRLGCFCFNSKLTEKNHPTSACSMAESNPALNALNLAMSLGDQRDPGDI</sequence>
<evidence type="ECO:0000313" key="1">
    <source>
        <dbReference type="Ensembl" id="ENSMMSP00000024728.1"/>
    </source>
</evidence>
<dbReference type="AlphaFoldDB" id="A0A8C6ECM3"/>
<organism evidence="1 2">
    <name type="scientific">Moschus moschiferus</name>
    <name type="common">Siberian musk deer</name>
    <name type="synonym">Moschus sibiricus</name>
    <dbReference type="NCBI Taxonomy" id="68415"/>
    <lineage>
        <taxon>Eukaryota</taxon>
        <taxon>Metazoa</taxon>
        <taxon>Chordata</taxon>
        <taxon>Craniata</taxon>
        <taxon>Vertebrata</taxon>
        <taxon>Euteleostomi</taxon>
        <taxon>Mammalia</taxon>
        <taxon>Eutheria</taxon>
        <taxon>Laurasiatheria</taxon>
        <taxon>Artiodactyla</taxon>
        <taxon>Ruminantia</taxon>
        <taxon>Pecora</taxon>
        <taxon>Moschidae</taxon>
        <taxon>Moschus</taxon>
    </lineage>
</organism>
<reference evidence="1" key="1">
    <citation type="submission" date="2025-08" db="UniProtKB">
        <authorList>
            <consortium name="Ensembl"/>
        </authorList>
    </citation>
    <scope>IDENTIFICATION</scope>
</reference>
<protein>
    <submittedName>
        <fullName evidence="1">Uncharacterized protein</fullName>
    </submittedName>
</protein>
<accession>A0A8C6ECM3</accession>
<dbReference type="Proteomes" id="UP000694544">
    <property type="component" value="Unplaced"/>
</dbReference>
<keyword evidence="2" id="KW-1185">Reference proteome</keyword>
<dbReference type="Ensembl" id="ENSMMST00000027313.1">
    <property type="protein sequence ID" value="ENSMMSP00000024728.1"/>
    <property type="gene ID" value="ENSMMSG00000018608.1"/>
</dbReference>
<name>A0A8C6ECM3_MOSMO</name>
<proteinExistence type="predicted"/>
<evidence type="ECO:0000313" key="2">
    <source>
        <dbReference type="Proteomes" id="UP000694544"/>
    </source>
</evidence>